<dbReference type="GeneID" id="119746173"/>
<keyword evidence="4 6" id="KW-1133">Transmembrane helix</keyword>
<evidence type="ECO:0000256" key="5">
    <source>
        <dbReference type="ARBA" id="ARBA00023136"/>
    </source>
</evidence>
<sequence length="133" mass="14687">MASNYYYLSIALGMVFLAAGVTKVVPVEPAYSTQVSEFNRFVRVFPLQSFTGYKPSADLYRTVVGVLEITFGVLLAFGNYNWHRYSSFVLVGIMGGAVYTILALSDPIQNIVPAVLIGALLVLLINREGRHNY</sequence>
<proteinExistence type="inferred from homology"/>
<evidence type="ECO:0000256" key="7">
    <source>
        <dbReference type="SAM" id="SignalP"/>
    </source>
</evidence>
<dbReference type="EnsemblMetazoa" id="XM_038222982.1">
    <property type="protein sequence ID" value="XP_038078910.1"/>
    <property type="gene ID" value="LOC119746173"/>
</dbReference>
<comment type="subcellular location">
    <subcellularLocation>
        <location evidence="1">Membrane</location>
        <topology evidence="1">Multi-pass membrane protein</topology>
    </subcellularLocation>
</comment>
<evidence type="ECO:0000256" key="4">
    <source>
        <dbReference type="ARBA" id="ARBA00022989"/>
    </source>
</evidence>
<evidence type="ECO:0000256" key="2">
    <source>
        <dbReference type="ARBA" id="ARBA00006679"/>
    </source>
</evidence>
<feature type="transmembrane region" description="Helical" evidence="6">
    <location>
        <begin position="108"/>
        <end position="125"/>
    </location>
</feature>
<dbReference type="InterPro" id="IPR040399">
    <property type="entry name" value="TMEM35A/B"/>
</dbReference>
<keyword evidence="3 6" id="KW-0812">Transmembrane</keyword>
<feature type="transmembrane region" description="Helical" evidence="6">
    <location>
        <begin position="59"/>
        <end position="78"/>
    </location>
</feature>
<evidence type="ECO:0000313" key="8">
    <source>
        <dbReference type="EnsemblMetazoa" id="XP_038078910.1"/>
    </source>
</evidence>
<dbReference type="Proteomes" id="UP000887568">
    <property type="component" value="Unplaced"/>
</dbReference>
<feature type="signal peptide" evidence="7">
    <location>
        <begin position="1"/>
        <end position="26"/>
    </location>
</feature>
<evidence type="ECO:0000256" key="3">
    <source>
        <dbReference type="ARBA" id="ARBA00022692"/>
    </source>
</evidence>
<keyword evidence="9" id="KW-1185">Reference proteome</keyword>
<dbReference type="OrthoDB" id="432685at2759"/>
<keyword evidence="5 6" id="KW-0472">Membrane</keyword>
<dbReference type="AlphaFoldDB" id="A0A914BSG2"/>
<dbReference type="OMA" id="VIMCGAC"/>
<evidence type="ECO:0000256" key="1">
    <source>
        <dbReference type="ARBA" id="ARBA00004141"/>
    </source>
</evidence>
<dbReference type="InterPro" id="IPR032808">
    <property type="entry name" value="DoxX"/>
</dbReference>
<keyword evidence="7" id="KW-0732">Signal</keyword>
<feature type="chain" id="PRO_5037218335" evidence="7">
    <location>
        <begin position="27"/>
        <end position="133"/>
    </location>
</feature>
<dbReference type="PANTHER" id="PTHR13163:SF2">
    <property type="entry name" value="TRANSMEMBRANE PROTEIN 35B"/>
    <property type="match status" value="1"/>
</dbReference>
<name>A0A914BSG2_PATMI</name>
<dbReference type="RefSeq" id="XP_038078910.1">
    <property type="nucleotide sequence ID" value="XM_038222982.1"/>
</dbReference>
<dbReference type="PANTHER" id="PTHR13163">
    <property type="entry name" value="SPINAL CORD EXPRESSION PROTEIN 4"/>
    <property type="match status" value="1"/>
</dbReference>
<evidence type="ECO:0000313" key="9">
    <source>
        <dbReference type="Proteomes" id="UP000887568"/>
    </source>
</evidence>
<evidence type="ECO:0000256" key="6">
    <source>
        <dbReference type="SAM" id="Phobius"/>
    </source>
</evidence>
<organism evidence="8 9">
    <name type="scientific">Patiria miniata</name>
    <name type="common">Bat star</name>
    <name type="synonym">Asterina miniata</name>
    <dbReference type="NCBI Taxonomy" id="46514"/>
    <lineage>
        <taxon>Eukaryota</taxon>
        <taxon>Metazoa</taxon>
        <taxon>Echinodermata</taxon>
        <taxon>Eleutherozoa</taxon>
        <taxon>Asterozoa</taxon>
        <taxon>Asteroidea</taxon>
        <taxon>Valvatacea</taxon>
        <taxon>Valvatida</taxon>
        <taxon>Asterinidae</taxon>
        <taxon>Patiria</taxon>
    </lineage>
</organism>
<accession>A0A914BSG2</accession>
<feature type="transmembrane region" description="Helical" evidence="6">
    <location>
        <begin position="85"/>
        <end position="102"/>
    </location>
</feature>
<reference evidence="8" key="1">
    <citation type="submission" date="2022-11" db="UniProtKB">
        <authorList>
            <consortium name="EnsemblMetazoa"/>
        </authorList>
    </citation>
    <scope>IDENTIFICATION</scope>
</reference>
<dbReference type="GO" id="GO:0016020">
    <property type="term" value="C:membrane"/>
    <property type="evidence" value="ECO:0007669"/>
    <property type="project" value="UniProtKB-SubCell"/>
</dbReference>
<dbReference type="Pfam" id="PF07681">
    <property type="entry name" value="DoxX"/>
    <property type="match status" value="1"/>
</dbReference>
<comment type="similarity">
    <text evidence="2">Belongs to the DoxX family.</text>
</comment>
<protein>
    <submittedName>
        <fullName evidence="8">Uncharacterized protein</fullName>
    </submittedName>
</protein>